<dbReference type="InterPro" id="IPR008259">
    <property type="entry name" value="FMN_hydac_DH_AS"/>
</dbReference>
<evidence type="ECO:0000256" key="2">
    <source>
        <dbReference type="ARBA" id="ARBA00011881"/>
    </source>
</evidence>
<feature type="binding site" evidence="10">
    <location>
        <position position="284"/>
    </location>
    <ligand>
        <name>glyoxylate</name>
        <dbReference type="ChEBI" id="CHEBI:36655"/>
    </ligand>
</feature>
<evidence type="ECO:0000313" key="13">
    <source>
        <dbReference type="EMBL" id="KFN89347.1"/>
    </source>
</evidence>
<protein>
    <recommendedName>
        <fullName evidence="7">L-lactate oxidase</fullName>
    </recommendedName>
</protein>
<feature type="region of interest" description="Disordered" evidence="11">
    <location>
        <begin position="1"/>
        <end position="29"/>
    </location>
</feature>
<dbReference type="PIRSF" id="PIRSF000138">
    <property type="entry name" value="Al-hdrx_acd_dh"/>
    <property type="match status" value="1"/>
</dbReference>
<evidence type="ECO:0000313" key="14">
    <source>
        <dbReference type="Proteomes" id="UP000029380"/>
    </source>
</evidence>
<dbReference type="GO" id="GO:0004497">
    <property type="term" value="F:monooxygenase activity"/>
    <property type="evidence" value="ECO:0007669"/>
    <property type="project" value="UniProtKB-KW"/>
</dbReference>
<feature type="binding site" evidence="10">
    <location>
        <position position="165"/>
    </location>
    <ligand>
        <name>glyoxylate</name>
        <dbReference type="ChEBI" id="CHEBI:36655"/>
    </ligand>
</feature>
<sequence length="388" mass="42408">MKEGELEMAKKDITEENKEDVNNGGYDAPKNINEVEVINTYELEEKAKEVVPKGGFDYMSGASGDEFTLKQNTKVWDKKGILPRVLADVEFPETSTSIFGEELKVPFVMSPIAAHGLAHQTKEAGTARGIAEFGGSIMSISAYSGASFSEIEEGLKDNKRWFQIYMSKDDEMNKNIIDEAKSDGASAIILTADATLGGNRDRDDRNKFVYPFGMPIVSRYLKGDAKNMSLNNIYAQSKQKISTDDVRFLKEYSGLPVFVKGVQTPEDAMSAIGAGADGIWVSNHGGRQLDGAPGSFEALEAISQAVQGRAPIVFDSGIRRGEHMFKALAAGADIVGIGRPVLYGLALGGWQGVKSVFEYFEKDLKRVMQLAGTQTIEDIKKARLFDIK</sequence>
<feature type="active site" description="Proton acceptor" evidence="9">
    <location>
        <position position="284"/>
    </location>
</feature>
<evidence type="ECO:0000256" key="9">
    <source>
        <dbReference type="PIRSR" id="PIRSR000138-1"/>
    </source>
</evidence>
<feature type="binding site" evidence="10">
    <location>
        <begin position="111"/>
        <end position="113"/>
    </location>
    <ligand>
        <name>FMN</name>
        <dbReference type="ChEBI" id="CHEBI:58210"/>
    </ligand>
</feature>
<dbReference type="AlphaFoldDB" id="A0A091BZY1"/>
<keyword evidence="3 10" id="KW-0285">Flavoprotein</keyword>
<dbReference type="InterPro" id="IPR000262">
    <property type="entry name" value="FMN-dep_DH"/>
</dbReference>
<dbReference type="EMBL" id="JPVU01000275">
    <property type="protein sequence ID" value="KFN89347.1"/>
    <property type="molecule type" value="Genomic_DNA"/>
</dbReference>
<dbReference type="InterPro" id="IPR037396">
    <property type="entry name" value="FMN_HAD"/>
</dbReference>
<dbReference type="SUPFAM" id="SSF51395">
    <property type="entry name" value="FMN-linked oxidoreductases"/>
    <property type="match status" value="1"/>
</dbReference>
<feature type="binding site" evidence="10">
    <location>
        <position position="163"/>
    </location>
    <ligand>
        <name>FMN</name>
        <dbReference type="ChEBI" id="CHEBI:58210"/>
    </ligand>
</feature>
<evidence type="ECO:0000256" key="7">
    <source>
        <dbReference type="ARBA" id="ARBA00029513"/>
    </source>
</evidence>
<keyword evidence="13" id="KW-0503">Monooxygenase</keyword>
<dbReference type="Proteomes" id="UP000029380">
    <property type="component" value="Unassembled WGS sequence"/>
</dbReference>
<evidence type="ECO:0000256" key="1">
    <source>
        <dbReference type="ARBA" id="ARBA00001917"/>
    </source>
</evidence>
<comment type="catalytic activity">
    <reaction evidence="8">
        <text>(S)-lactate + O2 = pyruvate + H2O2</text>
        <dbReference type="Rhea" id="RHEA:55868"/>
        <dbReference type="ChEBI" id="CHEBI:15361"/>
        <dbReference type="ChEBI" id="CHEBI:15379"/>
        <dbReference type="ChEBI" id="CHEBI:16240"/>
        <dbReference type="ChEBI" id="CHEBI:16651"/>
    </reaction>
    <physiologicalReaction direction="left-to-right" evidence="8">
        <dbReference type="Rhea" id="RHEA:55869"/>
    </physiologicalReaction>
</comment>
<evidence type="ECO:0000259" key="12">
    <source>
        <dbReference type="PROSITE" id="PS51349"/>
    </source>
</evidence>
<keyword evidence="4 10" id="KW-0288">FMN</keyword>
<comment type="similarity">
    <text evidence="6">Belongs to the FMN-dependent alpha-hydroxy acid dehydrogenase family.</text>
</comment>
<evidence type="ECO:0000256" key="11">
    <source>
        <dbReference type="SAM" id="MobiDB-lite"/>
    </source>
</evidence>
<accession>A0A091BZY1</accession>
<feature type="binding site" evidence="10">
    <location>
        <begin position="315"/>
        <end position="319"/>
    </location>
    <ligand>
        <name>FMN</name>
        <dbReference type="ChEBI" id="CHEBI:58210"/>
    </ligand>
</feature>
<feature type="compositionally biased region" description="Basic and acidic residues" evidence="11">
    <location>
        <begin position="1"/>
        <end position="21"/>
    </location>
</feature>
<comment type="subunit">
    <text evidence="2">Homotetramer.</text>
</comment>
<evidence type="ECO:0000256" key="5">
    <source>
        <dbReference type="ARBA" id="ARBA00023002"/>
    </source>
</evidence>
<dbReference type="CDD" id="cd04737">
    <property type="entry name" value="LOX_like_FMN"/>
    <property type="match status" value="1"/>
</dbReference>
<dbReference type="PATRIC" id="fig|1302649.3.peg.2472"/>
<dbReference type="PROSITE" id="PS51349">
    <property type="entry name" value="FMN_HYDROXY_ACID_DH_2"/>
    <property type="match status" value="1"/>
</dbReference>
<dbReference type="GO" id="GO:0010181">
    <property type="term" value="F:FMN binding"/>
    <property type="evidence" value="ECO:0007669"/>
    <property type="project" value="InterPro"/>
</dbReference>
<evidence type="ECO:0000256" key="4">
    <source>
        <dbReference type="ARBA" id="ARBA00022643"/>
    </source>
</evidence>
<feature type="binding site" evidence="10">
    <location>
        <position position="200"/>
    </location>
    <ligand>
        <name>glyoxylate</name>
        <dbReference type="ChEBI" id="CHEBI:36655"/>
    </ligand>
</feature>
<comment type="caution">
    <text evidence="13">The sequence shown here is derived from an EMBL/GenBank/DDBJ whole genome shotgun (WGS) entry which is preliminary data.</text>
</comment>
<reference evidence="13 14" key="1">
    <citation type="submission" date="2014-08" db="EMBL/GenBank/DDBJ databases">
        <title>Genome sequence of Tetragenococcus muriaticus.</title>
        <authorList>
            <person name="Chuea-nongthon C."/>
            <person name="Rodtong S."/>
            <person name="Yongsawatdigul J."/>
            <person name="Steele J.L."/>
            <person name="Liu X.-y."/>
            <person name="Speers J."/>
            <person name="Glasner J.D."/>
            <person name="Neeno-Eckwall E.C."/>
        </authorList>
    </citation>
    <scope>NUCLEOTIDE SEQUENCE [LARGE SCALE GENOMIC DNA]</scope>
    <source>
        <strain evidence="13 14">PMC-11-5</strain>
    </source>
</reference>
<dbReference type="InterPro" id="IPR013785">
    <property type="entry name" value="Aldolase_TIM"/>
</dbReference>
<keyword evidence="5 13" id="KW-0560">Oxidoreductase</keyword>
<dbReference type="PANTHER" id="PTHR10578">
    <property type="entry name" value="S -2-HYDROXY-ACID OXIDASE-RELATED"/>
    <property type="match status" value="1"/>
</dbReference>
<dbReference type="InterPro" id="IPR012133">
    <property type="entry name" value="Alpha-hydoxy_acid_DH_FMN"/>
</dbReference>
<evidence type="ECO:0000256" key="6">
    <source>
        <dbReference type="ARBA" id="ARBA00024042"/>
    </source>
</evidence>
<dbReference type="Pfam" id="PF01070">
    <property type="entry name" value="FMN_dh"/>
    <property type="match status" value="1"/>
</dbReference>
<gene>
    <name evidence="13" type="ORF">TMUPMC115_2487</name>
</gene>
<feature type="binding site" evidence="10">
    <location>
        <position position="282"/>
    </location>
    <ligand>
        <name>FMN</name>
        <dbReference type="ChEBI" id="CHEBI:58210"/>
    </ligand>
</feature>
<organism evidence="13 14">
    <name type="scientific">Tetragenococcus muriaticus PMC-11-5</name>
    <dbReference type="NCBI Taxonomy" id="1302649"/>
    <lineage>
        <taxon>Bacteria</taxon>
        <taxon>Bacillati</taxon>
        <taxon>Bacillota</taxon>
        <taxon>Bacilli</taxon>
        <taxon>Lactobacillales</taxon>
        <taxon>Enterococcaceae</taxon>
        <taxon>Tetragenococcus</taxon>
    </lineage>
</organism>
<proteinExistence type="inferred from homology"/>
<dbReference type="Gene3D" id="3.20.20.70">
    <property type="entry name" value="Aldolase class I"/>
    <property type="match status" value="1"/>
</dbReference>
<dbReference type="PROSITE" id="PS00557">
    <property type="entry name" value="FMN_HYDROXY_ACID_DH_1"/>
    <property type="match status" value="1"/>
</dbReference>
<comment type="cofactor">
    <cofactor evidence="1">
        <name>FMN</name>
        <dbReference type="ChEBI" id="CHEBI:58210"/>
    </cofactor>
</comment>
<feature type="binding site" evidence="10">
    <location>
        <position position="191"/>
    </location>
    <ligand>
        <name>FMN</name>
        <dbReference type="ChEBI" id="CHEBI:58210"/>
    </ligand>
</feature>
<feature type="binding site" evidence="10">
    <location>
        <position position="58"/>
    </location>
    <ligand>
        <name>glyoxylate</name>
        <dbReference type="ChEBI" id="CHEBI:36655"/>
    </ligand>
</feature>
<feature type="binding site" evidence="10">
    <location>
        <position position="141"/>
    </location>
    <ligand>
        <name>FMN</name>
        <dbReference type="ChEBI" id="CHEBI:58210"/>
    </ligand>
</feature>
<feature type="binding site" evidence="10">
    <location>
        <begin position="338"/>
        <end position="339"/>
    </location>
    <ligand>
        <name>FMN</name>
        <dbReference type="ChEBI" id="CHEBI:58210"/>
    </ligand>
</feature>
<feature type="binding site" evidence="10">
    <location>
        <position position="260"/>
    </location>
    <ligand>
        <name>glyoxylate</name>
        <dbReference type="ChEBI" id="CHEBI:36655"/>
    </ligand>
</feature>
<dbReference type="PANTHER" id="PTHR10578:SF107">
    <property type="entry name" value="2-HYDROXYACID OXIDASE 1"/>
    <property type="match status" value="1"/>
</dbReference>
<evidence type="ECO:0000256" key="3">
    <source>
        <dbReference type="ARBA" id="ARBA00022630"/>
    </source>
</evidence>
<feature type="domain" description="FMN hydroxy acid dehydrogenase" evidence="12">
    <location>
        <begin position="32"/>
        <end position="388"/>
    </location>
</feature>
<evidence type="ECO:0000256" key="8">
    <source>
        <dbReference type="ARBA" id="ARBA00048754"/>
    </source>
</evidence>
<name>A0A091BZY1_9ENTE</name>
<feature type="binding site" evidence="10">
    <location>
        <position position="287"/>
    </location>
    <ligand>
        <name>glyoxylate</name>
        <dbReference type="ChEBI" id="CHEBI:36655"/>
    </ligand>
</feature>
<evidence type="ECO:0000256" key="10">
    <source>
        <dbReference type="PIRSR" id="PIRSR000138-2"/>
    </source>
</evidence>